<evidence type="ECO:0000256" key="4">
    <source>
        <dbReference type="ARBA" id="ARBA00022833"/>
    </source>
</evidence>
<dbReference type="InterPro" id="IPR001261">
    <property type="entry name" value="ArgE/DapE_CS"/>
</dbReference>
<dbReference type="SUPFAM" id="SSF53187">
    <property type="entry name" value="Zn-dependent exopeptidases"/>
    <property type="match status" value="1"/>
</dbReference>
<evidence type="ECO:0000256" key="1">
    <source>
        <dbReference type="ARBA" id="ARBA00001947"/>
    </source>
</evidence>
<evidence type="ECO:0000256" key="3">
    <source>
        <dbReference type="ARBA" id="ARBA00022801"/>
    </source>
</evidence>
<evidence type="ECO:0000259" key="5">
    <source>
        <dbReference type="Pfam" id="PF07687"/>
    </source>
</evidence>
<dbReference type="Pfam" id="PF07687">
    <property type="entry name" value="M20_dimer"/>
    <property type="match status" value="1"/>
</dbReference>
<proteinExistence type="predicted"/>
<reference evidence="6 7" key="1">
    <citation type="submission" date="2021-03" db="EMBL/GenBank/DDBJ databases">
        <title>Sequencing the genomes of 1000 actinobacteria strains.</title>
        <authorList>
            <person name="Klenk H.-P."/>
        </authorList>
    </citation>
    <scope>NUCLEOTIDE SEQUENCE [LARGE SCALE GENOMIC DNA]</scope>
    <source>
        <strain evidence="6 7">DSM 20168</strain>
    </source>
</reference>
<dbReference type="InterPro" id="IPR002933">
    <property type="entry name" value="Peptidase_M20"/>
</dbReference>
<comment type="caution">
    <text evidence="6">The sequence shown here is derived from an EMBL/GenBank/DDBJ whole genome shotgun (WGS) entry which is preliminary data.</text>
</comment>
<protein>
    <submittedName>
        <fullName evidence="6">Acetylornithine deacetylase</fullName>
        <ecNumber evidence="6">3.5.1.16</ecNumber>
    </submittedName>
</protein>
<evidence type="ECO:0000313" key="7">
    <source>
        <dbReference type="Proteomes" id="UP001195422"/>
    </source>
</evidence>
<evidence type="ECO:0000313" key="6">
    <source>
        <dbReference type="EMBL" id="MBP2397448.1"/>
    </source>
</evidence>
<dbReference type="PROSITE" id="PS00758">
    <property type="entry name" value="ARGE_DAPE_CPG2_1"/>
    <property type="match status" value="1"/>
</dbReference>
<dbReference type="PANTHER" id="PTHR43808">
    <property type="entry name" value="ACETYLORNITHINE DEACETYLASE"/>
    <property type="match status" value="1"/>
</dbReference>
<dbReference type="Gene3D" id="3.40.630.10">
    <property type="entry name" value="Zn peptidases"/>
    <property type="match status" value="1"/>
</dbReference>
<dbReference type="EC" id="3.5.1.16" evidence="6"/>
<dbReference type="SUPFAM" id="SSF55031">
    <property type="entry name" value="Bacterial exopeptidase dimerisation domain"/>
    <property type="match status" value="1"/>
</dbReference>
<keyword evidence="7" id="KW-1185">Reference proteome</keyword>
<evidence type="ECO:0000256" key="2">
    <source>
        <dbReference type="ARBA" id="ARBA00022723"/>
    </source>
</evidence>
<name>A0ABS4XLT2_GLUPR</name>
<dbReference type="InterPro" id="IPR050072">
    <property type="entry name" value="Peptidase_M20A"/>
</dbReference>
<feature type="domain" description="Peptidase M20 dimerisation" evidence="5">
    <location>
        <begin position="184"/>
        <end position="286"/>
    </location>
</feature>
<comment type="cofactor">
    <cofactor evidence="1">
        <name>Zn(2+)</name>
        <dbReference type="ChEBI" id="CHEBI:29105"/>
    </cofactor>
</comment>
<keyword evidence="3 6" id="KW-0378">Hydrolase</keyword>
<dbReference type="Proteomes" id="UP001195422">
    <property type="component" value="Unassembled WGS sequence"/>
</dbReference>
<sequence length="400" mass="41828">MNELERSVLAKIDQEQLARLCRQLIQAPSENPGGNEESTVLLLQSLLQDLGSTVHLQYAAPGRPNLIAHLGGGNAGGGLLFLGHSDVVPAGSGWDADPFTARREGNRLIGRGATDMKGGLSAVIAAMASVNQHAPHIPLTLICTVDEEANALGIEHYISTAEAAQYLACIVAEPTDLITIIGCRAAANLQVQISGASAHAGRPSDGASAIEAAAELVALIGENKQKLAAAPHPVLGPATWNVGTLKAGHGTSIVPDEAWLGIDRRLLPGEDPQQVLDALLAAARNRIEAAENLDALKLQIRGSVQMFMPGFLTDPEAPLVRQVCTTLQDLGAAGKHGIWTASCEGGFIAEHHNVPTVVLGPGEINTQAHQPNESVSVSDLHTAACAYALIALRQYETSQN</sequence>
<dbReference type="InterPro" id="IPR011650">
    <property type="entry name" value="Peptidase_M20_dimer"/>
</dbReference>
<dbReference type="InterPro" id="IPR036264">
    <property type="entry name" value="Bact_exopeptidase_dim_dom"/>
</dbReference>
<accession>A0ABS4XLT2</accession>
<dbReference type="GO" id="GO:0008777">
    <property type="term" value="F:acetylornithine deacetylase activity"/>
    <property type="evidence" value="ECO:0007669"/>
    <property type="project" value="UniProtKB-EC"/>
</dbReference>
<keyword evidence="4" id="KW-0862">Zinc</keyword>
<dbReference type="Gene3D" id="3.30.70.360">
    <property type="match status" value="1"/>
</dbReference>
<dbReference type="RefSeq" id="WP_229777247.1">
    <property type="nucleotide sequence ID" value="NZ_BMPH01000002.1"/>
</dbReference>
<dbReference type="Pfam" id="PF01546">
    <property type="entry name" value="Peptidase_M20"/>
    <property type="match status" value="1"/>
</dbReference>
<organism evidence="6 7">
    <name type="scientific">Glutamicibacter protophormiae</name>
    <name type="common">Brevibacterium protophormiae</name>
    <dbReference type="NCBI Taxonomy" id="37930"/>
    <lineage>
        <taxon>Bacteria</taxon>
        <taxon>Bacillati</taxon>
        <taxon>Actinomycetota</taxon>
        <taxon>Actinomycetes</taxon>
        <taxon>Micrococcales</taxon>
        <taxon>Micrococcaceae</taxon>
        <taxon>Glutamicibacter</taxon>
    </lineage>
</organism>
<keyword evidence="2" id="KW-0479">Metal-binding</keyword>
<dbReference type="EMBL" id="JAGIOJ010000001">
    <property type="protein sequence ID" value="MBP2397448.1"/>
    <property type="molecule type" value="Genomic_DNA"/>
</dbReference>
<gene>
    <name evidence="6" type="ORF">JOF39_000529</name>
</gene>
<dbReference type="PANTHER" id="PTHR43808:SF32">
    <property type="entry name" value="ARGE_DAPE-RELATED DEACYLASE"/>
    <property type="match status" value="1"/>
</dbReference>